<name>A0A2Z2NRJ4_9GAMM</name>
<dbReference type="InterPro" id="IPR008775">
    <property type="entry name" value="Phytyl_CoA_dOase-like"/>
</dbReference>
<dbReference type="EMBL" id="CP018632">
    <property type="protein sequence ID" value="ASJ73125.1"/>
    <property type="molecule type" value="Genomic_DNA"/>
</dbReference>
<gene>
    <name evidence="1" type="primary">kanJ_1</name>
    <name evidence="1" type="ORF">IMCC3135_15205</name>
</gene>
<dbReference type="Proteomes" id="UP000250079">
    <property type="component" value="Chromosome"/>
</dbReference>
<dbReference type="Gene3D" id="1.25.40.10">
    <property type="entry name" value="Tetratricopeptide repeat domain"/>
    <property type="match status" value="1"/>
</dbReference>
<dbReference type="InterPro" id="IPR011990">
    <property type="entry name" value="TPR-like_helical_dom_sf"/>
</dbReference>
<dbReference type="GO" id="GO:0016706">
    <property type="term" value="F:2-oxoglutarate-dependent dioxygenase activity"/>
    <property type="evidence" value="ECO:0007669"/>
    <property type="project" value="UniProtKB-ARBA"/>
</dbReference>
<protein>
    <submittedName>
        <fullName evidence="1">Kanamycin B dioxygenase</fullName>
        <ecNumber evidence="1">1.14.11.37</ecNumber>
    </submittedName>
</protein>
<dbReference type="EC" id="1.14.11.37" evidence="1"/>
<reference evidence="1 2" key="1">
    <citation type="submission" date="2016-12" db="EMBL/GenBank/DDBJ databases">
        <authorList>
            <person name="Song W.-J."/>
            <person name="Kurnit D.M."/>
        </authorList>
    </citation>
    <scope>NUCLEOTIDE SEQUENCE [LARGE SCALE GENOMIC DNA]</scope>
    <source>
        <strain evidence="1 2">IMCC3135</strain>
    </source>
</reference>
<keyword evidence="1" id="KW-0223">Dioxygenase</keyword>
<evidence type="ECO:0000313" key="1">
    <source>
        <dbReference type="EMBL" id="ASJ73125.1"/>
    </source>
</evidence>
<sequence>MALSKDEPGDVLSARLLALAEQQITLCVDTSQQSDSSQYNGQSEASTFLQLFDSVDVEHRLPLLEADTLVRYRSLLKMRWPLLSTWLEAASNLPLIQHADTAQDKPTLPPDISRLLGSTLHQHFDSACKALSCLIDGSPMDVKPHEQAAMTAFMRVCTERLPSTDRMDRQLSGAIISGLLTELSTLLNHPGESRTDRRITRRRLRAGISDLLDILDVLSLQSTEHVLLYSDDYLDNRREQRARRLLETACKNNSDCTQIRLALARLHARLGNIHRSLPLLQTMLLASPDNVQIRTELASMLLHNLEFGEAIDHFKQSLEQANADQTLQLHRKLELAVELNECEVSAALDDIVPTITLTDEERFSGACDPAKLSLAAKLYQLYGTLVIHNVYSTELIEQCHEEFLNRYRRYFTNRKHSSALQIGDRRFQVSLALSGAFNNPEFYANAFMMPLMKRLLGEQVIIGSTVCATSLPGSRDQHGHKDHRALFTDTPDDEPMALPPVAVTTMIPLVSVNEDNGTTLVKKGSHRLSKRASNRLDYQAPIVPAGSCYLMDLALTHKGQGNRTEQVRPIVNMVYHRSWFVDNKNFRNQPPLQIDSVEYRQIPAEHRHLFDWAIQPGAGVNTPR</sequence>
<dbReference type="KEGG" id="gai:IMCC3135_15205"/>
<organism evidence="1 2">
    <name type="scientific">Granulosicoccus antarcticus IMCC3135</name>
    <dbReference type="NCBI Taxonomy" id="1192854"/>
    <lineage>
        <taxon>Bacteria</taxon>
        <taxon>Pseudomonadati</taxon>
        <taxon>Pseudomonadota</taxon>
        <taxon>Gammaproteobacteria</taxon>
        <taxon>Chromatiales</taxon>
        <taxon>Granulosicoccaceae</taxon>
        <taxon>Granulosicoccus</taxon>
    </lineage>
</organism>
<dbReference type="InterPro" id="IPR051961">
    <property type="entry name" value="Fungal_Metabolite_Diox"/>
</dbReference>
<dbReference type="PANTHER" id="PTHR37563:SF2">
    <property type="entry name" value="PHYTANOYL-COA DIOXYGENASE FAMILY PROTEIN (AFU_ORTHOLOGUE AFUA_2G03330)"/>
    <property type="match status" value="1"/>
</dbReference>
<dbReference type="Pfam" id="PF13432">
    <property type="entry name" value="TPR_16"/>
    <property type="match status" value="1"/>
</dbReference>
<dbReference type="OrthoDB" id="5728353at2"/>
<dbReference type="Pfam" id="PF05721">
    <property type="entry name" value="PhyH"/>
    <property type="match status" value="1"/>
</dbReference>
<dbReference type="AlphaFoldDB" id="A0A2Z2NRJ4"/>
<keyword evidence="1" id="KW-0560">Oxidoreductase</keyword>
<keyword evidence="2" id="KW-1185">Reference proteome</keyword>
<accession>A0A2Z2NRJ4</accession>
<dbReference type="Gene3D" id="2.60.120.620">
    <property type="entry name" value="q2cbj1_9rhob like domain"/>
    <property type="match status" value="1"/>
</dbReference>
<dbReference type="SUPFAM" id="SSF51197">
    <property type="entry name" value="Clavaminate synthase-like"/>
    <property type="match status" value="1"/>
</dbReference>
<dbReference type="SUPFAM" id="SSF48452">
    <property type="entry name" value="TPR-like"/>
    <property type="match status" value="1"/>
</dbReference>
<proteinExistence type="predicted"/>
<evidence type="ECO:0000313" key="2">
    <source>
        <dbReference type="Proteomes" id="UP000250079"/>
    </source>
</evidence>
<dbReference type="PANTHER" id="PTHR37563">
    <property type="entry name" value="PHYTANOYL-COA DIOXYGENASE FAMILY PROTEIN (AFU_ORTHOLOGUE AFUA_2G03330)"/>
    <property type="match status" value="1"/>
</dbReference>